<evidence type="ECO:0000256" key="2">
    <source>
        <dbReference type="SAM" id="SignalP"/>
    </source>
</evidence>
<name>A0AAN1WLF6_9GAMM</name>
<accession>A0AAN1WLF6</accession>
<feature type="chain" id="PRO_5043004990" description="Cytochrome c domain-containing protein" evidence="2">
    <location>
        <begin position="16"/>
        <end position="167"/>
    </location>
</feature>
<dbReference type="EMBL" id="AP023086">
    <property type="protein sequence ID" value="BCD99778.1"/>
    <property type="molecule type" value="Genomic_DNA"/>
</dbReference>
<sequence length="167" mass="16621">MLKTFIAQCTTIALALQLAACGSGGDAGTTPVDVNSSTSATNSSQSTGSHNPGQACMNSGCHDGTNNAEQFTAAGTIYTSSGVAQANATVRLYVHNTNTLSLTANTDGSGNFYTTQAVEGLSTGNGLVSGVDVEVEGPGGIRTMPGLVTNGSCNACHGVSNGRIVVD</sequence>
<feature type="compositionally biased region" description="Low complexity" evidence="1">
    <location>
        <begin position="36"/>
        <end position="49"/>
    </location>
</feature>
<feature type="region of interest" description="Disordered" evidence="1">
    <location>
        <begin position="32"/>
        <end position="58"/>
    </location>
</feature>
<organism evidence="3 4">
    <name type="scientific">Marinagarivorans cellulosilyticus</name>
    <dbReference type="NCBI Taxonomy" id="2721545"/>
    <lineage>
        <taxon>Bacteria</taxon>
        <taxon>Pseudomonadati</taxon>
        <taxon>Pseudomonadota</taxon>
        <taxon>Gammaproteobacteria</taxon>
        <taxon>Cellvibrionales</taxon>
        <taxon>Cellvibrionaceae</taxon>
        <taxon>Marinagarivorans</taxon>
    </lineage>
</organism>
<dbReference type="Proteomes" id="UP001320119">
    <property type="component" value="Chromosome"/>
</dbReference>
<reference evidence="3 4" key="1">
    <citation type="journal article" date="2022" name="IScience">
        <title>An ultrasensitive nanofiber-based assay for enzymatic hydrolysis and deep-sea microbial degradation of cellulose.</title>
        <authorList>
            <person name="Tsudome M."/>
            <person name="Tachioka M."/>
            <person name="Miyazaki M."/>
            <person name="Uchimura K."/>
            <person name="Tsuda M."/>
            <person name="Takaki Y."/>
            <person name="Deguchi S."/>
        </authorList>
    </citation>
    <scope>NUCLEOTIDE SEQUENCE [LARGE SCALE GENOMIC DNA]</scope>
    <source>
        <strain evidence="3 4">GE09</strain>
    </source>
</reference>
<proteinExistence type="predicted"/>
<evidence type="ECO:0008006" key="5">
    <source>
        <dbReference type="Google" id="ProtNLM"/>
    </source>
</evidence>
<dbReference type="AlphaFoldDB" id="A0AAN1WLF6"/>
<dbReference type="RefSeq" id="WP_236985069.1">
    <property type="nucleotide sequence ID" value="NZ_AP023086.1"/>
</dbReference>
<feature type="signal peptide" evidence="2">
    <location>
        <begin position="1"/>
        <end position="15"/>
    </location>
</feature>
<gene>
    <name evidence="3" type="ORF">MARGE09_P3980</name>
</gene>
<keyword evidence="4" id="KW-1185">Reference proteome</keyword>
<evidence type="ECO:0000313" key="4">
    <source>
        <dbReference type="Proteomes" id="UP001320119"/>
    </source>
</evidence>
<keyword evidence="2" id="KW-0732">Signal</keyword>
<protein>
    <recommendedName>
        <fullName evidence="5">Cytochrome c domain-containing protein</fullName>
    </recommendedName>
</protein>
<evidence type="ECO:0000313" key="3">
    <source>
        <dbReference type="EMBL" id="BCD99778.1"/>
    </source>
</evidence>
<dbReference type="KEGG" id="marq:MARGE09_P3980"/>
<evidence type="ECO:0000256" key="1">
    <source>
        <dbReference type="SAM" id="MobiDB-lite"/>
    </source>
</evidence>